<organism evidence="2 3">
    <name type="scientific">Heterocephalus glaber</name>
    <name type="common">Naked mole rat</name>
    <dbReference type="NCBI Taxonomy" id="10181"/>
    <lineage>
        <taxon>Eukaryota</taxon>
        <taxon>Metazoa</taxon>
        <taxon>Chordata</taxon>
        <taxon>Craniata</taxon>
        <taxon>Vertebrata</taxon>
        <taxon>Euteleostomi</taxon>
        <taxon>Mammalia</taxon>
        <taxon>Eutheria</taxon>
        <taxon>Euarchontoglires</taxon>
        <taxon>Glires</taxon>
        <taxon>Rodentia</taxon>
        <taxon>Hystricomorpha</taxon>
        <taxon>Bathyergidae</taxon>
        <taxon>Heterocephalus</taxon>
    </lineage>
</organism>
<dbReference type="Proteomes" id="UP000694906">
    <property type="component" value="Unplaced"/>
</dbReference>
<dbReference type="AlphaFoldDB" id="A0AAX6QH27"/>
<reference evidence="3" key="1">
    <citation type="submission" date="2025-08" db="UniProtKB">
        <authorList>
            <consortium name="RefSeq"/>
        </authorList>
    </citation>
    <scope>IDENTIFICATION</scope>
</reference>
<keyword evidence="2" id="KW-1185">Reference proteome</keyword>
<dbReference type="GeneID" id="106007546"/>
<gene>
    <name evidence="3" type="primary">LOC106007546</name>
</gene>
<dbReference type="KEGG" id="hgl:106007546"/>
<protein>
    <submittedName>
        <fullName evidence="3">Transient receptor potential cation channel subfamily V member 2-like isoform X2</fullName>
    </submittedName>
</protein>
<dbReference type="PRINTS" id="PR01768">
    <property type="entry name" value="TRPVRECEPTOR"/>
</dbReference>
<dbReference type="InterPro" id="IPR008347">
    <property type="entry name" value="TrpV1-4"/>
</dbReference>
<dbReference type="GO" id="GO:0016020">
    <property type="term" value="C:membrane"/>
    <property type="evidence" value="ECO:0007669"/>
    <property type="project" value="InterPro"/>
</dbReference>
<dbReference type="GO" id="GO:0005216">
    <property type="term" value="F:monoatomic ion channel activity"/>
    <property type="evidence" value="ECO:0007669"/>
    <property type="project" value="InterPro"/>
</dbReference>
<evidence type="ECO:0000313" key="3">
    <source>
        <dbReference type="RefSeq" id="XP_004875631.1"/>
    </source>
</evidence>
<feature type="region of interest" description="Disordered" evidence="1">
    <location>
        <begin position="55"/>
        <end position="93"/>
    </location>
</feature>
<evidence type="ECO:0000256" key="1">
    <source>
        <dbReference type="SAM" id="MobiDB-lite"/>
    </source>
</evidence>
<accession>A0AAX6QH27</accession>
<sequence length="93" mass="10751">MENGYWWCRRKKQRSGVLLTVGTRPDGRPDERWCFRVEEVNWAAWEQMLPTVCEDPTGEGIPGTMKNPGLTTQPEEEPFSQEAHLPLQVLQSH</sequence>
<proteinExistence type="predicted"/>
<dbReference type="RefSeq" id="XP_004875631.1">
    <property type="nucleotide sequence ID" value="XM_004875574.3"/>
</dbReference>
<name>A0AAX6QH27_HETGA</name>
<evidence type="ECO:0000313" key="2">
    <source>
        <dbReference type="Proteomes" id="UP000694906"/>
    </source>
</evidence>